<protein>
    <submittedName>
        <fullName evidence="1">Uncharacterized protein</fullName>
    </submittedName>
</protein>
<reference evidence="2" key="1">
    <citation type="submission" date="2016-05" db="EMBL/GenBank/DDBJ databases">
        <title>Polynucleobacter sp. QLW-P1FAT50C-4 genome.</title>
        <authorList>
            <person name="Hahn M.W."/>
        </authorList>
    </citation>
    <scope>NUCLEOTIDE SEQUENCE [LARGE SCALE GENOMIC DNA]</scope>
    <source>
        <strain evidence="2">QLW-P1FAT50C-4</strain>
    </source>
</reference>
<dbReference type="RefSeq" id="WP_068949107.1">
    <property type="nucleotide sequence ID" value="NZ_CP015922.1"/>
</dbReference>
<accession>A0A191UGS6</accession>
<dbReference type="Proteomes" id="UP000078463">
    <property type="component" value="Chromosome"/>
</dbReference>
<organism evidence="1 2">
    <name type="scientific">Polynucleobacter wuianus</name>
    <dbReference type="NCBI Taxonomy" id="1743168"/>
    <lineage>
        <taxon>Bacteria</taxon>
        <taxon>Pseudomonadati</taxon>
        <taxon>Pseudomonadota</taxon>
        <taxon>Betaproteobacteria</taxon>
        <taxon>Burkholderiales</taxon>
        <taxon>Burkholderiaceae</taxon>
        <taxon>Polynucleobacter</taxon>
    </lineage>
</organism>
<dbReference type="STRING" id="1743168.A8O14_08445"/>
<gene>
    <name evidence="1" type="ORF">A8O14_08445</name>
</gene>
<evidence type="ECO:0000313" key="2">
    <source>
        <dbReference type="Proteomes" id="UP000078463"/>
    </source>
</evidence>
<dbReference type="EMBL" id="CP015922">
    <property type="protein sequence ID" value="ANJ00101.1"/>
    <property type="molecule type" value="Genomic_DNA"/>
</dbReference>
<dbReference type="KEGG" id="pwu:A8O14_08445"/>
<proteinExistence type="predicted"/>
<keyword evidence="2" id="KW-1185">Reference proteome</keyword>
<name>A0A191UGS6_9BURK</name>
<dbReference type="AlphaFoldDB" id="A0A191UGS6"/>
<evidence type="ECO:0000313" key="1">
    <source>
        <dbReference type="EMBL" id="ANJ00101.1"/>
    </source>
</evidence>
<sequence length="117" mass="13167">MSKQLVNCHIDMSNTSEFLYAHVDLNGVKVGPGDAVLVHNPIVDIEYGEILSYSRTATVSKAGIFSRLWVYLTARLEITMLYEVSFSTTRFSKAKRYPRPSEKQEISPLILQEGVKA</sequence>